<accession>A0A3N4Z0L0</accession>
<protein>
    <submittedName>
        <fullName evidence="2">Flp pilus assembly protein CpaB</fullName>
    </submittedName>
</protein>
<dbReference type="InterPro" id="IPR013974">
    <property type="entry name" value="SAF"/>
</dbReference>
<dbReference type="RefSeq" id="WP_123914419.1">
    <property type="nucleotide sequence ID" value="NZ_RKRA01000001.1"/>
</dbReference>
<dbReference type="Pfam" id="PF08666">
    <property type="entry name" value="SAF"/>
    <property type="match status" value="1"/>
</dbReference>
<name>A0A3N4Z0L0_9MICO</name>
<sequence length="219" mass="21510">MRRETVPSRSAAAVLRRTLWRGRHLLAALCLGLAVSVIVSTLAPPPPAGVPVLSLARAVPAGTVLTDADVTRRTLPASAAPTALTAPADAVGRTLAVGLPAGTALVESMLVGPGLAGAAPAGTVVVPVPLADAGSAALAEPGRRVTLVAADSDLSGTAGAARVVARDVVVLAVHRPEAGGNLLDPGASGVTVIFVAAREADATALVGAGAWAPLRAVIR</sequence>
<organism evidence="2 3">
    <name type="scientific">Georgenia muralis</name>
    <dbReference type="NCBI Taxonomy" id="154117"/>
    <lineage>
        <taxon>Bacteria</taxon>
        <taxon>Bacillati</taxon>
        <taxon>Actinomycetota</taxon>
        <taxon>Actinomycetes</taxon>
        <taxon>Micrococcales</taxon>
        <taxon>Bogoriellaceae</taxon>
        <taxon>Georgenia</taxon>
    </lineage>
</organism>
<dbReference type="Gene3D" id="3.90.1210.10">
    <property type="entry name" value="Antifreeze-like/N-acetylneuraminic acid synthase C-terminal domain"/>
    <property type="match status" value="1"/>
</dbReference>
<comment type="caution">
    <text evidence="2">The sequence shown here is derived from an EMBL/GenBank/DDBJ whole genome shotgun (WGS) entry which is preliminary data.</text>
</comment>
<evidence type="ECO:0000313" key="2">
    <source>
        <dbReference type="EMBL" id="RPF26137.1"/>
    </source>
</evidence>
<evidence type="ECO:0000259" key="1">
    <source>
        <dbReference type="SMART" id="SM00858"/>
    </source>
</evidence>
<dbReference type="OrthoDB" id="5148790at2"/>
<dbReference type="AlphaFoldDB" id="A0A3N4Z0L0"/>
<proteinExistence type="predicted"/>
<reference evidence="2 3" key="1">
    <citation type="submission" date="2018-11" db="EMBL/GenBank/DDBJ databases">
        <title>Sequencing the genomes of 1000 actinobacteria strains.</title>
        <authorList>
            <person name="Klenk H.-P."/>
        </authorList>
    </citation>
    <scope>NUCLEOTIDE SEQUENCE [LARGE SCALE GENOMIC DNA]</scope>
    <source>
        <strain evidence="2 3">DSM 14418</strain>
    </source>
</reference>
<gene>
    <name evidence="2" type="ORF">EDD32_0563</name>
</gene>
<dbReference type="Proteomes" id="UP000280726">
    <property type="component" value="Unassembled WGS sequence"/>
</dbReference>
<dbReference type="SMART" id="SM00858">
    <property type="entry name" value="SAF"/>
    <property type="match status" value="1"/>
</dbReference>
<dbReference type="EMBL" id="RKRA01000001">
    <property type="protein sequence ID" value="RPF26137.1"/>
    <property type="molecule type" value="Genomic_DNA"/>
</dbReference>
<keyword evidence="3" id="KW-1185">Reference proteome</keyword>
<feature type="domain" description="SAF" evidence="1">
    <location>
        <begin position="50"/>
        <end position="111"/>
    </location>
</feature>
<dbReference type="CDD" id="cd11614">
    <property type="entry name" value="SAF_CpaB_FlgA_like"/>
    <property type="match status" value="1"/>
</dbReference>
<evidence type="ECO:0000313" key="3">
    <source>
        <dbReference type="Proteomes" id="UP000280726"/>
    </source>
</evidence>